<evidence type="ECO:0000313" key="7">
    <source>
        <dbReference type="Ensembl" id="ENSPSNP00000026687.1"/>
    </source>
</evidence>
<reference evidence="7" key="2">
    <citation type="submission" date="2025-08" db="UniProtKB">
        <authorList>
            <consortium name="Ensembl"/>
        </authorList>
    </citation>
    <scope>IDENTIFICATION</scope>
</reference>
<dbReference type="PANTHER" id="PTHR43788">
    <property type="entry name" value="DNA2/NAM7 HELICASE FAMILY MEMBER"/>
    <property type="match status" value="1"/>
</dbReference>
<evidence type="ECO:0000256" key="4">
    <source>
        <dbReference type="ARBA" id="ARBA00022840"/>
    </source>
</evidence>
<dbReference type="AlphaFoldDB" id="A0A8C9CRQ7"/>
<dbReference type="InterPro" id="IPR041679">
    <property type="entry name" value="DNA2/NAM7-like_C"/>
</dbReference>
<feature type="compositionally biased region" description="Polar residues" evidence="5">
    <location>
        <begin position="269"/>
        <end position="281"/>
    </location>
</feature>
<dbReference type="Gene3D" id="3.40.50.300">
    <property type="entry name" value="P-loop containing nucleotide triphosphate hydrolases"/>
    <property type="match status" value="1"/>
</dbReference>
<name>A0A8C9CRQ7_PHOSS</name>
<dbReference type="Proteomes" id="UP000694554">
    <property type="component" value="Chromosome 15"/>
</dbReference>
<evidence type="ECO:0000256" key="2">
    <source>
        <dbReference type="ARBA" id="ARBA00022801"/>
    </source>
</evidence>
<dbReference type="GeneTree" id="ENSGT00940000160694"/>
<keyword evidence="4" id="KW-0067">ATP-binding</keyword>
<keyword evidence="3" id="KW-0347">Helicase</keyword>
<evidence type="ECO:0000259" key="6">
    <source>
        <dbReference type="Pfam" id="PF13087"/>
    </source>
</evidence>
<evidence type="ECO:0000256" key="5">
    <source>
        <dbReference type="SAM" id="MobiDB-lite"/>
    </source>
</evidence>
<dbReference type="Pfam" id="PF13087">
    <property type="entry name" value="AAA_12"/>
    <property type="match status" value="1"/>
</dbReference>
<evidence type="ECO:0000256" key="3">
    <source>
        <dbReference type="ARBA" id="ARBA00022806"/>
    </source>
</evidence>
<dbReference type="InterPro" id="IPR050534">
    <property type="entry name" value="Coronavir_polyprotein_1ab"/>
</dbReference>
<dbReference type="GO" id="GO:0016787">
    <property type="term" value="F:hydrolase activity"/>
    <property type="evidence" value="ECO:0007669"/>
    <property type="project" value="UniProtKB-KW"/>
</dbReference>
<dbReference type="PANTHER" id="PTHR43788:SF16">
    <property type="entry name" value="HELICASE WITH ZINC FINGER 2"/>
    <property type="match status" value="1"/>
</dbReference>
<feature type="region of interest" description="Disordered" evidence="5">
    <location>
        <begin position="269"/>
        <end position="291"/>
    </location>
</feature>
<dbReference type="Ensembl" id="ENSPSNT00000030002.1">
    <property type="protein sequence ID" value="ENSPSNP00000026687.1"/>
    <property type="gene ID" value="ENSPSNG00000019447.1"/>
</dbReference>
<evidence type="ECO:0000256" key="1">
    <source>
        <dbReference type="ARBA" id="ARBA00022741"/>
    </source>
</evidence>
<dbReference type="InterPro" id="IPR027417">
    <property type="entry name" value="P-loop_NTPase"/>
</dbReference>
<accession>A0A8C9CRQ7</accession>
<keyword evidence="1" id="KW-0547">Nucleotide-binding</keyword>
<organism evidence="7 8">
    <name type="scientific">Phocoena sinus</name>
    <name type="common">Vaquita</name>
    <dbReference type="NCBI Taxonomy" id="42100"/>
    <lineage>
        <taxon>Eukaryota</taxon>
        <taxon>Metazoa</taxon>
        <taxon>Chordata</taxon>
        <taxon>Craniata</taxon>
        <taxon>Vertebrata</taxon>
        <taxon>Euteleostomi</taxon>
        <taxon>Mammalia</taxon>
        <taxon>Eutheria</taxon>
        <taxon>Laurasiatheria</taxon>
        <taxon>Artiodactyla</taxon>
        <taxon>Whippomorpha</taxon>
        <taxon>Cetacea</taxon>
        <taxon>Odontoceti</taxon>
        <taxon>Phocoenidae</taxon>
        <taxon>Phocoena</taxon>
    </lineage>
</organism>
<sequence length="308" mass="33461">MGALPPDTQYCMHEGVCAFPSVEFYKKKLKTWQGLRQPPSIPGHLNKEGCSVIFGDVWSPEDSLLVLTDQGGKDSKGWLHPHPLVPQVCITKQLTLRGTVDPEDIAILEPYHAQVSEIRKRLEEAGVTGVTVCSATQRQGEAGGSRAPSAPAWRAAWTRGTRSWLKSSWAQEALCVIGDQLLPHCCCPLWSGPLDTRETQRGLVLPASCRSRGAVVSSWRPHPPTTLRLPGQRGRALCCCCLGGPLSAGSHVLSVLIAGHLPAARTRLTEQGSRSWRGQTQSPPPCLGFSRAGSRPGRTWCTNLGERR</sequence>
<keyword evidence="8" id="KW-1185">Reference proteome</keyword>
<keyword evidence="2" id="KW-0378">Hydrolase</keyword>
<evidence type="ECO:0000313" key="8">
    <source>
        <dbReference type="Proteomes" id="UP000694554"/>
    </source>
</evidence>
<reference evidence="7" key="1">
    <citation type="submission" date="2019-08" db="EMBL/GenBank/DDBJ databases">
        <title>Phocoena sinus (Vaquita) genome, mPhoSin1, primary haplotype.</title>
        <authorList>
            <person name="Morin P."/>
            <person name="Mountcastle J."/>
            <person name="Fungtammasan C."/>
            <person name="Rhie A."/>
            <person name="Rojas-Bracho L."/>
            <person name="Smith C.R."/>
            <person name="Taylor B.L."/>
            <person name="Gulland F.M.D."/>
            <person name="Musser W."/>
            <person name="Houck M."/>
            <person name="Haase B."/>
            <person name="Paez S."/>
            <person name="Howe K."/>
            <person name="Torrance J."/>
            <person name="Formenti G."/>
            <person name="Phillippy A."/>
            <person name="Ryder O."/>
            <person name="Jarvis E.D."/>
            <person name="Fedrigo O."/>
        </authorList>
    </citation>
    <scope>NUCLEOTIDE SEQUENCE [LARGE SCALE GENOMIC DNA]</scope>
</reference>
<proteinExistence type="predicted"/>
<dbReference type="GO" id="GO:0043139">
    <property type="term" value="F:5'-3' DNA helicase activity"/>
    <property type="evidence" value="ECO:0007669"/>
    <property type="project" value="TreeGrafter"/>
</dbReference>
<reference evidence="7" key="3">
    <citation type="submission" date="2025-09" db="UniProtKB">
        <authorList>
            <consortium name="Ensembl"/>
        </authorList>
    </citation>
    <scope>IDENTIFICATION</scope>
</reference>
<dbReference type="GO" id="GO:0005524">
    <property type="term" value="F:ATP binding"/>
    <property type="evidence" value="ECO:0007669"/>
    <property type="project" value="UniProtKB-KW"/>
</dbReference>
<feature type="domain" description="DNA2/NAM7 helicase-like C-terminal" evidence="6">
    <location>
        <begin position="7"/>
        <end position="141"/>
    </location>
</feature>
<dbReference type="SUPFAM" id="SSF52540">
    <property type="entry name" value="P-loop containing nucleoside triphosphate hydrolases"/>
    <property type="match status" value="1"/>
</dbReference>
<protein>
    <recommendedName>
        <fullName evidence="6">DNA2/NAM7 helicase-like C-terminal domain-containing protein</fullName>
    </recommendedName>
</protein>